<dbReference type="InterPro" id="IPR006224">
    <property type="entry name" value="PsdUridine_synth_RluA-like_CS"/>
</dbReference>
<evidence type="ECO:0000256" key="4">
    <source>
        <dbReference type="PIRSR" id="PIRSR606225-1"/>
    </source>
</evidence>
<name>A0A3Q9BNN1_9LACT</name>
<reference evidence="9" key="1">
    <citation type="submission" date="2018-12" db="EMBL/GenBank/DDBJ databases">
        <title>Complete genome sequencing of Jeotgalibaca sp. H21T32.</title>
        <authorList>
            <person name="Bae J.-W."/>
            <person name="Lee S.-Y."/>
        </authorList>
    </citation>
    <scope>NUCLEOTIDE SEQUENCE [LARGE SCALE GENOMIC DNA]</scope>
    <source>
        <strain evidence="9">H21T32</strain>
    </source>
</reference>
<dbReference type="Pfam" id="PF00849">
    <property type="entry name" value="PseudoU_synth_2"/>
    <property type="match status" value="1"/>
</dbReference>
<gene>
    <name evidence="8" type="ORF">EJN90_12620</name>
</gene>
<evidence type="ECO:0000256" key="2">
    <source>
        <dbReference type="ARBA" id="ARBA00010876"/>
    </source>
</evidence>
<dbReference type="OrthoDB" id="9807829at2"/>
<dbReference type="CDD" id="cd00165">
    <property type="entry name" value="S4"/>
    <property type="match status" value="1"/>
</dbReference>
<dbReference type="GO" id="GO:0120159">
    <property type="term" value="F:rRNA pseudouridine synthase activity"/>
    <property type="evidence" value="ECO:0007669"/>
    <property type="project" value="UniProtKB-ARBA"/>
</dbReference>
<dbReference type="NCBIfam" id="TIGR00005">
    <property type="entry name" value="rluA_subfam"/>
    <property type="match status" value="1"/>
</dbReference>
<dbReference type="EMBL" id="CP034465">
    <property type="protein sequence ID" value="AZP05421.1"/>
    <property type="molecule type" value="Genomic_DNA"/>
</dbReference>
<dbReference type="PANTHER" id="PTHR21600">
    <property type="entry name" value="MITOCHONDRIAL RNA PSEUDOURIDINE SYNTHASE"/>
    <property type="match status" value="1"/>
</dbReference>
<dbReference type="InterPro" id="IPR020103">
    <property type="entry name" value="PsdUridine_synth_cat_dom_sf"/>
</dbReference>
<dbReference type="PROSITE" id="PS50889">
    <property type="entry name" value="S4"/>
    <property type="match status" value="1"/>
</dbReference>
<evidence type="ECO:0000259" key="7">
    <source>
        <dbReference type="SMART" id="SM00363"/>
    </source>
</evidence>
<dbReference type="InterPro" id="IPR036986">
    <property type="entry name" value="S4_RNA-bd_sf"/>
</dbReference>
<keyword evidence="5" id="KW-0694">RNA-binding</keyword>
<accession>A0A3Q9BNN1</accession>
<keyword evidence="3 6" id="KW-0413">Isomerase</keyword>
<dbReference type="EC" id="5.4.99.-" evidence="6"/>
<evidence type="ECO:0000256" key="5">
    <source>
        <dbReference type="PROSITE-ProRule" id="PRU00182"/>
    </source>
</evidence>
<comment type="catalytic activity">
    <reaction evidence="1 6">
        <text>a uridine in RNA = a pseudouridine in RNA</text>
        <dbReference type="Rhea" id="RHEA:48348"/>
        <dbReference type="Rhea" id="RHEA-COMP:12068"/>
        <dbReference type="Rhea" id="RHEA-COMP:12069"/>
        <dbReference type="ChEBI" id="CHEBI:65314"/>
        <dbReference type="ChEBI" id="CHEBI:65315"/>
    </reaction>
</comment>
<evidence type="ECO:0000313" key="9">
    <source>
        <dbReference type="Proteomes" id="UP000273326"/>
    </source>
</evidence>
<dbReference type="PANTHER" id="PTHR21600:SF44">
    <property type="entry name" value="RIBOSOMAL LARGE SUBUNIT PSEUDOURIDINE SYNTHASE D"/>
    <property type="match status" value="1"/>
</dbReference>
<feature type="active site" evidence="4">
    <location>
        <position position="138"/>
    </location>
</feature>
<comment type="function">
    <text evidence="6">Responsible for synthesis of pseudouridine from uracil.</text>
</comment>
<dbReference type="GO" id="GO:0003723">
    <property type="term" value="F:RNA binding"/>
    <property type="evidence" value="ECO:0007669"/>
    <property type="project" value="UniProtKB-KW"/>
</dbReference>
<evidence type="ECO:0000256" key="6">
    <source>
        <dbReference type="RuleBase" id="RU362028"/>
    </source>
</evidence>
<dbReference type="AlphaFoldDB" id="A0A3Q9BNN1"/>
<dbReference type="InterPro" id="IPR006225">
    <property type="entry name" value="PsdUridine_synth_RluC/D"/>
</dbReference>
<dbReference type="PROSITE" id="PS01129">
    <property type="entry name" value="PSI_RLU"/>
    <property type="match status" value="1"/>
</dbReference>
<evidence type="ECO:0000256" key="3">
    <source>
        <dbReference type="ARBA" id="ARBA00023235"/>
    </source>
</evidence>
<dbReference type="CDD" id="cd02869">
    <property type="entry name" value="PseudoU_synth_RluA_like"/>
    <property type="match status" value="1"/>
</dbReference>
<dbReference type="Gene3D" id="3.30.2350.10">
    <property type="entry name" value="Pseudouridine synthase"/>
    <property type="match status" value="1"/>
</dbReference>
<dbReference type="SUPFAM" id="SSF55120">
    <property type="entry name" value="Pseudouridine synthase"/>
    <property type="match status" value="1"/>
</dbReference>
<dbReference type="Gene3D" id="3.10.290.10">
    <property type="entry name" value="RNA-binding S4 domain"/>
    <property type="match status" value="1"/>
</dbReference>
<dbReference type="Pfam" id="PF01479">
    <property type="entry name" value="S4"/>
    <property type="match status" value="1"/>
</dbReference>
<dbReference type="RefSeq" id="WP_126111805.1">
    <property type="nucleotide sequence ID" value="NZ_CP034465.1"/>
</dbReference>
<dbReference type="InterPro" id="IPR050188">
    <property type="entry name" value="RluA_PseudoU_synthase"/>
</dbReference>
<dbReference type="SUPFAM" id="SSF55174">
    <property type="entry name" value="Alpha-L RNA-binding motif"/>
    <property type="match status" value="1"/>
</dbReference>
<keyword evidence="9" id="KW-1185">Reference proteome</keyword>
<dbReference type="KEGG" id="jeh:EJN90_12620"/>
<dbReference type="SMART" id="SM00363">
    <property type="entry name" value="S4"/>
    <property type="match status" value="1"/>
</dbReference>
<feature type="domain" description="RNA-binding S4" evidence="7">
    <location>
        <begin position="15"/>
        <end position="79"/>
    </location>
</feature>
<proteinExistence type="inferred from homology"/>
<evidence type="ECO:0000256" key="1">
    <source>
        <dbReference type="ARBA" id="ARBA00000073"/>
    </source>
</evidence>
<dbReference type="InterPro" id="IPR002942">
    <property type="entry name" value="S4_RNA-bd"/>
</dbReference>
<dbReference type="GO" id="GO:0000455">
    <property type="term" value="P:enzyme-directed rRNA pseudouridine synthesis"/>
    <property type="evidence" value="ECO:0007669"/>
    <property type="project" value="TreeGrafter"/>
</dbReference>
<evidence type="ECO:0000313" key="8">
    <source>
        <dbReference type="EMBL" id="AZP05421.1"/>
    </source>
</evidence>
<organism evidence="8 9">
    <name type="scientific">Jeotgalibaca ciconiae</name>
    <dbReference type="NCBI Taxonomy" id="2496265"/>
    <lineage>
        <taxon>Bacteria</taxon>
        <taxon>Bacillati</taxon>
        <taxon>Bacillota</taxon>
        <taxon>Bacilli</taxon>
        <taxon>Lactobacillales</taxon>
        <taxon>Carnobacteriaceae</taxon>
        <taxon>Jeotgalibaca</taxon>
    </lineage>
</organism>
<comment type="similarity">
    <text evidence="2 6">Belongs to the pseudouridine synthase RluA family.</text>
</comment>
<protein>
    <recommendedName>
        <fullName evidence="6">Pseudouridine synthase</fullName>
        <ecNumber evidence="6">5.4.99.-</ecNumber>
    </recommendedName>
</protein>
<dbReference type="InterPro" id="IPR006145">
    <property type="entry name" value="PsdUridine_synth_RsuA/RluA"/>
</dbReference>
<sequence>MTKAEHFLKVNNEEGRIDKVLTEKYPEFTRTQIQSMLKKKFILVNNKPKKANYKVQAGDEIAIIVPKEEVIEVKPENIPLTVVYEDDAIAVIYKEAGMVVHPSKGHLSGTLVNALLYHMDNLSDGSDELRPGIVHRIDKDTSGLLVIAKNNEAYEKLTQQFLDHSIEREYIALVHGEVEHEEGTIDAPIARMTNNRMKRIVAKEGRHAVTHFKRIELFEGYSLLTLNLETGRTHQIRVHMKYINHPVVGDPMYGPTDSVDIHGQFLHAGVLGFKHPETEEWVRFTQPLPDYFTKKLEKLRNNN</sequence>
<dbReference type="Proteomes" id="UP000273326">
    <property type="component" value="Chromosome"/>
</dbReference>